<comment type="similarity">
    <text evidence="10 12">Belongs to the fluoride channel Fluc/FEX (TC 1.A.43) family.</text>
</comment>
<dbReference type="Proteomes" id="UP000325122">
    <property type="component" value="Unassembled WGS sequence"/>
</dbReference>
<dbReference type="GO" id="GO:0005886">
    <property type="term" value="C:plasma membrane"/>
    <property type="evidence" value="ECO:0007669"/>
    <property type="project" value="UniProtKB-SubCell"/>
</dbReference>
<accession>A0A5M6ZI80</accession>
<feature type="binding site" evidence="12">
    <location>
        <position position="83"/>
    </location>
    <ligand>
        <name>Na(+)</name>
        <dbReference type="ChEBI" id="CHEBI:29101"/>
        <note>structural</note>
    </ligand>
</feature>
<comment type="caution">
    <text evidence="13">The sequence shown here is derived from an EMBL/GenBank/DDBJ whole genome shotgun (WGS) entry which is preliminary data.</text>
</comment>
<protein>
    <recommendedName>
        <fullName evidence="12">Fluoride-specific ion channel FluC</fullName>
    </recommendedName>
</protein>
<evidence type="ECO:0000256" key="11">
    <source>
        <dbReference type="ARBA" id="ARBA00035585"/>
    </source>
</evidence>
<dbReference type="PANTHER" id="PTHR28259">
    <property type="entry name" value="FLUORIDE EXPORT PROTEIN 1-RELATED"/>
    <property type="match status" value="1"/>
</dbReference>
<comment type="subcellular location">
    <subcellularLocation>
        <location evidence="1 12">Cell membrane</location>
        <topology evidence="1 12">Multi-pass membrane protein</topology>
    </subcellularLocation>
</comment>
<keyword evidence="12" id="KW-0813">Transport</keyword>
<name>A0A5M6ZI80_9PROT</name>
<evidence type="ECO:0000256" key="7">
    <source>
        <dbReference type="ARBA" id="ARBA00023065"/>
    </source>
</evidence>
<dbReference type="RefSeq" id="WP_150021510.1">
    <property type="nucleotide sequence ID" value="NZ_VWOJ01000001.1"/>
</dbReference>
<sequence length="135" mass="13425">MKQLPLYLAIAAGGALGAAARHLASGAMLALMGPGFPWGVLTVNALGAFAIGLYAALAGPDGRWSAGPVQRVFVMGGFCGGFTTFSIFSLEALELIQSGAAGLAGLLIAASALIWMAAVWAGAATGERFGASGPR</sequence>
<comment type="activity regulation">
    <text evidence="12">Na(+) is not transported, but it plays an essential structural role and its presence is essential for fluoride channel function.</text>
</comment>
<keyword evidence="6 12" id="KW-0915">Sodium</keyword>
<reference evidence="13 14" key="1">
    <citation type="submission" date="2019-09" db="EMBL/GenBank/DDBJ databases">
        <authorList>
            <person name="Kevbrin V."/>
            <person name="Grouzdev D.S."/>
        </authorList>
    </citation>
    <scope>NUCLEOTIDE SEQUENCE [LARGE SCALE GENOMIC DNA]</scope>
    <source>
        <strain evidence="13 14">G-192</strain>
    </source>
</reference>
<keyword evidence="2 12" id="KW-1003">Cell membrane</keyword>
<dbReference type="InterPro" id="IPR003691">
    <property type="entry name" value="FluC"/>
</dbReference>
<keyword evidence="9 12" id="KW-0407">Ion channel</keyword>
<evidence type="ECO:0000256" key="4">
    <source>
        <dbReference type="ARBA" id="ARBA00022692"/>
    </source>
</evidence>
<dbReference type="Pfam" id="PF02537">
    <property type="entry name" value="CRCB"/>
    <property type="match status" value="1"/>
</dbReference>
<evidence type="ECO:0000256" key="6">
    <source>
        <dbReference type="ARBA" id="ARBA00023053"/>
    </source>
</evidence>
<dbReference type="GO" id="GO:0140114">
    <property type="term" value="P:cellular detoxification of fluoride"/>
    <property type="evidence" value="ECO:0007669"/>
    <property type="project" value="UniProtKB-UniRule"/>
</dbReference>
<dbReference type="EMBL" id="VWOJ01000001">
    <property type="protein sequence ID" value="KAA5804479.1"/>
    <property type="molecule type" value="Genomic_DNA"/>
</dbReference>
<comment type="function">
    <text evidence="12">Fluoride-specific ion channel. Important for reducing fluoride concentration in the cell, thus reducing its toxicity.</text>
</comment>
<feature type="transmembrane region" description="Helical" evidence="12">
    <location>
        <begin position="36"/>
        <end position="57"/>
    </location>
</feature>
<evidence type="ECO:0000313" key="14">
    <source>
        <dbReference type="Proteomes" id="UP000325122"/>
    </source>
</evidence>
<evidence type="ECO:0000313" key="13">
    <source>
        <dbReference type="EMBL" id="KAA5804479.1"/>
    </source>
</evidence>
<dbReference type="PANTHER" id="PTHR28259:SF1">
    <property type="entry name" value="FLUORIDE EXPORT PROTEIN 1-RELATED"/>
    <property type="match status" value="1"/>
</dbReference>
<evidence type="ECO:0000256" key="12">
    <source>
        <dbReference type="HAMAP-Rule" id="MF_00454"/>
    </source>
</evidence>
<feature type="transmembrane region" description="Helical" evidence="12">
    <location>
        <begin position="69"/>
        <end position="88"/>
    </location>
</feature>
<evidence type="ECO:0000256" key="9">
    <source>
        <dbReference type="ARBA" id="ARBA00023303"/>
    </source>
</evidence>
<dbReference type="AlphaFoldDB" id="A0A5M6ZI80"/>
<comment type="catalytic activity">
    <reaction evidence="11">
        <text>fluoride(in) = fluoride(out)</text>
        <dbReference type="Rhea" id="RHEA:76159"/>
        <dbReference type="ChEBI" id="CHEBI:17051"/>
    </reaction>
    <physiologicalReaction direction="left-to-right" evidence="11">
        <dbReference type="Rhea" id="RHEA:76160"/>
    </physiologicalReaction>
</comment>
<organism evidence="13 14">
    <name type="scientific">Alkalicaulis satelles</name>
    <dbReference type="NCBI Taxonomy" id="2609175"/>
    <lineage>
        <taxon>Bacteria</taxon>
        <taxon>Pseudomonadati</taxon>
        <taxon>Pseudomonadota</taxon>
        <taxon>Alphaproteobacteria</taxon>
        <taxon>Maricaulales</taxon>
        <taxon>Maricaulaceae</taxon>
        <taxon>Alkalicaulis</taxon>
    </lineage>
</organism>
<proteinExistence type="inferred from homology"/>
<evidence type="ECO:0000256" key="5">
    <source>
        <dbReference type="ARBA" id="ARBA00022989"/>
    </source>
</evidence>
<evidence type="ECO:0000256" key="1">
    <source>
        <dbReference type="ARBA" id="ARBA00004651"/>
    </source>
</evidence>
<keyword evidence="14" id="KW-1185">Reference proteome</keyword>
<evidence type="ECO:0000256" key="2">
    <source>
        <dbReference type="ARBA" id="ARBA00022475"/>
    </source>
</evidence>
<dbReference type="GO" id="GO:0062054">
    <property type="term" value="F:fluoride channel activity"/>
    <property type="evidence" value="ECO:0007669"/>
    <property type="project" value="UniProtKB-UniRule"/>
</dbReference>
<evidence type="ECO:0000256" key="10">
    <source>
        <dbReference type="ARBA" id="ARBA00035120"/>
    </source>
</evidence>
<dbReference type="HAMAP" id="MF_00454">
    <property type="entry name" value="FluC"/>
    <property type="match status" value="1"/>
</dbReference>
<feature type="binding site" evidence="12">
    <location>
        <position position="80"/>
    </location>
    <ligand>
        <name>Na(+)</name>
        <dbReference type="ChEBI" id="CHEBI:29101"/>
        <note>structural</note>
    </ligand>
</feature>
<evidence type="ECO:0000256" key="3">
    <source>
        <dbReference type="ARBA" id="ARBA00022519"/>
    </source>
</evidence>
<feature type="transmembrane region" description="Helical" evidence="12">
    <location>
        <begin position="100"/>
        <end position="123"/>
    </location>
</feature>
<keyword evidence="8 12" id="KW-0472">Membrane</keyword>
<keyword evidence="5 12" id="KW-1133">Transmembrane helix</keyword>
<keyword evidence="7 12" id="KW-0406">Ion transport</keyword>
<dbReference type="GO" id="GO:0046872">
    <property type="term" value="F:metal ion binding"/>
    <property type="evidence" value="ECO:0007669"/>
    <property type="project" value="UniProtKB-KW"/>
</dbReference>
<keyword evidence="12" id="KW-0479">Metal-binding</keyword>
<evidence type="ECO:0000256" key="8">
    <source>
        <dbReference type="ARBA" id="ARBA00023136"/>
    </source>
</evidence>
<keyword evidence="4 12" id="KW-0812">Transmembrane</keyword>
<keyword evidence="3" id="KW-0997">Cell inner membrane</keyword>
<gene>
    <name evidence="12" type="primary">fluC</name>
    <name evidence="12" type="synonym">crcB</name>
    <name evidence="13" type="ORF">F1654_00240</name>
</gene>